<comment type="caution">
    <text evidence="2">The sequence shown here is derived from an EMBL/GenBank/DDBJ whole genome shotgun (WGS) entry which is preliminary data.</text>
</comment>
<evidence type="ECO:0000256" key="1">
    <source>
        <dbReference type="SAM" id="Phobius"/>
    </source>
</evidence>
<protein>
    <submittedName>
        <fullName evidence="2">Uncharacterized protein</fullName>
    </submittedName>
</protein>
<reference evidence="2" key="1">
    <citation type="journal article" date="2015" name="Nature">
        <title>Complex archaea that bridge the gap between prokaryotes and eukaryotes.</title>
        <authorList>
            <person name="Spang A."/>
            <person name="Saw J.H."/>
            <person name="Jorgensen S.L."/>
            <person name="Zaremba-Niedzwiedzka K."/>
            <person name="Martijn J."/>
            <person name="Lind A.E."/>
            <person name="van Eijk R."/>
            <person name="Schleper C."/>
            <person name="Guy L."/>
            <person name="Ettema T.J."/>
        </authorList>
    </citation>
    <scope>NUCLEOTIDE SEQUENCE</scope>
</reference>
<evidence type="ECO:0000313" key="2">
    <source>
        <dbReference type="EMBL" id="KKL99778.1"/>
    </source>
</evidence>
<name>A0A0F9GLY4_9ZZZZ</name>
<keyword evidence="1" id="KW-0812">Transmembrane</keyword>
<gene>
    <name evidence="2" type="ORF">LCGC14_1810990</name>
</gene>
<proteinExistence type="predicted"/>
<accession>A0A0F9GLY4</accession>
<organism evidence="2">
    <name type="scientific">marine sediment metagenome</name>
    <dbReference type="NCBI Taxonomy" id="412755"/>
    <lineage>
        <taxon>unclassified sequences</taxon>
        <taxon>metagenomes</taxon>
        <taxon>ecological metagenomes</taxon>
    </lineage>
</organism>
<sequence>MSQPAVFLMGMFAGQVWATLLWAVLFPLIK</sequence>
<dbReference type="EMBL" id="LAZR01017590">
    <property type="protein sequence ID" value="KKL99778.1"/>
    <property type="molecule type" value="Genomic_DNA"/>
</dbReference>
<feature type="transmembrane region" description="Helical" evidence="1">
    <location>
        <begin position="6"/>
        <end position="29"/>
    </location>
</feature>
<dbReference type="AlphaFoldDB" id="A0A0F9GLY4"/>
<keyword evidence="1" id="KW-1133">Transmembrane helix</keyword>
<keyword evidence="1" id="KW-0472">Membrane</keyword>